<dbReference type="Pfam" id="PF00542">
    <property type="entry name" value="Ribosomal_L12"/>
    <property type="match status" value="1"/>
</dbReference>
<dbReference type="OrthoDB" id="250175at2759"/>
<name>A0A8T2R5W0_CERRI</name>
<dbReference type="InterPro" id="IPR036235">
    <property type="entry name" value="Ribosomal_bL12_oligo_N_sf"/>
</dbReference>
<sequence>MTSLNVGCPPSRVLLLTIRLPGSGGEKICKQTELSDWSEICRPTPSLSRDTAMISHLRRLSKCSSYSASLFRRHPSCRSLILLRHVHSPAGSGLSQQQIQVPLYTVQEMAEDPHFTELGRVPSERVVRIADEMLSLSVLEVSDVADLLKKRLKINNMPMVGFGFAGGSAGSGAVPAQSTEEKKPEKTTFDVKLEKFDAAAKIKIIKEIRAFTTLGLKEAKELVEKTPAVLKTGISKQEASDIVEKLKALGATVVME</sequence>
<dbReference type="SUPFAM" id="SSF48300">
    <property type="entry name" value="Ribosomal protein L7/12, oligomerisation (N-terminal) domain"/>
    <property type="match status" value="1"/>
</dbReference>
<evidence type="ECO:0000256" key="3">
    <source>
        <dbReference type="ARBA" id="ARBA00023274"/>
    </source>
</evidence>
<comment type="caution">
    <text evidence="5">The sequence shown here is derived from an EMBL/GenBank/DDBJ whole genome shotgun (WGS) entry which is preliminary data.</text>
</comment>
<dbReference type="PANTHER" id="PTHR45987:SF4">
    <property type="entry name" value="LARGE RIBOSOMAL SUBUNIT PROTEIN BL12M"/>
    <property type="match status" value="1"/>
</dbReference>
<comment type="similarity">
    <text evidence="1">Belongs to the bacterial ribosomal protein bL12 family.</text>
</comment>
<organism evidence="5 6">
    <name type="scientific">Ceratopteris richardii</name>
    <name type="common">Triangle waterfern</name>
    <dbReference type="NCBI Taxonomy" id="49495"/>
    <lineage>
        <taxon>Eukaryota</taxon>
        <taxon>Viridiplantae</taxon>
        <taxon>Streptophyta</taxon>
        <taxon>Embryophyta</taxon>
        <taxon>Tracheophyta</taxon>
        <taxon>Polypodiopsida</taxon>
        <taxon>Polypodiidae</taxon>
        <taxon>Polypodiales</taxon>
        <taxon>Pteridineae</taxon>
        <taxon>Pteridaceae</taxon>
        <taxon>Parkerioideae</taxon>
        <taxon>Ceratopteris</taxon>
    </lineage>
</organism>
<dbReference type="GO" id="GO:0003735">
    <property type="term" value="F:structural constituent of ribosome"/>
    <property type="evidence" value="ECO:0007669"/>
    <property type="project" value="InterPro"/>
</dbReference>
<dbReference type="InterPro" id="IPR000206">
    <property type="entry name" value="Ribosomal_bL12"/>
</dbReference>
<dbReference type="CDD" id="cd00387">
    <property type="entry name" value="Ribosomal_L7_L12"/>
    <property type="match status" value="1"/>
</dbReference>
<evidence type="ECO:0000256" key="1">
    <source>
        <dbReference type="ARBA" id="ARBA00007197"/>
    </source>
</evidence>
<evidence type="ECO:0000313" key="6">
    <source>
        <dbReference type="Proteomes" id="UP000825935"/>
    </source>
</evidence>
<keyword evidence="6" id="KW-1185">Reference proteome</keyword>
<reference evidence="5" key="1">
    <citation type="submission" date="2021-08" db="EMBL/GenBank/DDBJ databases">
        <title>WGS assembly of Ceratopteris richardii.</title>
        <authorList>
            <person name="Marchant D.B."/>
            <person name="Chen G."/>
            <person name="Jenkins J."/>
            <person name="Shu S."/>
            <person name="Leebens-Mack J."/>
            <person name="Grimwood J."/>
            <person name="Schmutz J."/>
            <person name="Soltis P."/>
            <person name="Soltis D."/>
            <person name="Chen Z.-H."/>
        </authorList>
    </citation>
    <scope>NUCLEOTIDE SEQUENCE</scope>
    <source>
        <strain evidence="5">Whitten #5841</strain>
        <tissue evidence="5">Leaf</tissue>
    </source>
</reference>
<keyword evidence="2" id="KW-0689">Ribosomal protein</keyword>
<dbReference type="GO" id="GO:0006412">
    <property type="term" value="P:translation"/>
    <property type="evidence" value="ECO:0007669"/>
    <property type="project" value="InterPro"/>
</dbReference>
<dbReference type="GO" id="GO:0003729">
    <property type="term" value="F:mRNA binding"/>
    <property type="evidence" value="ECO:0007669"/>
    <property type="project" value="TreeGrafter"/>
</dbReference>
<proteinExistence type="inferred from homology"/>
<evidence type="ECO:0000313" key="5">
    <source>
        <dbReference type="EMBL" id="KAH7291782.1"/>
    </source>
</evidence>
<feature type="domain" description="Large ribosomal subunit protein bL12 C-terminal" evidence="4">
    <location>
        <begin position="189"/>
        <end position="255"/>
    </location>
</feature>
<protein>
    <recommendedName>
        <fullName evidence="4">Large ribosomal subunit protein bL12 C-terminal domain-containing protein</fullName>
    </recommendedName>
</protein>
<accession>A0A8T2R5W0</accession>
<dbReference type="GO" id="GO:1990904">
    <property type="term" value="C:ribonucleoprotein complex"/>
    <property type="evidence" value="ECO:0007669"/>
    <property type="project" value="UniProtKB-KW"/>
</dbReference>
<dbReference type="GO" id="GO:0005840">
    <property type="term" value="C:ribosome"/>
    <property type="evidence" value="ECO:0007669"/>
    <property type="project" value="UniProtKB-KW"/>
</dbReference>
<evidence type="ECO:0000259" key="4">
    <source>
        <dbReference type="Pfam" id="PF00542"/>
    </source>
</evidence>
<dbReference type="InterPro" id="IPR013823">
    <property type="entry name" value="Ribosomal_bL12_C"/>
</dbReference>
<dbReference type="HAMAP" id="MF_00368">
    <property type="entry name" value="Ribosomal_bL12"/>
    <property type="match status" value="1"/>
</dbReference>
<dbReference type="PANTHER" id="PTHR45987">
    <property type="entry name" value="39S RIBOSOMAL PROTEIN L12"/>
    <property type="match status" value="1"/>
</dbReference>
<dbReference type="EMBL" id="CM035434">
    <property type="protein sequence ID" value="KAH7291782.1"/>
    <property type="molecule type" value="Genomic_DNA"/>
</dbReference>
<evidence type="ECO:0000256" key="2">
    <source>
        <dbReference type="ARBA" id="ARBA00022980"/>
    </source>
</evidence>
<dbReference type="SUPFAM" id="SSF54736">
    <property type="entry name" value="ClpS-like"/>
    <property type="match status" value="1"/>
</dbReference>
<dbReference type="AlphaFoldDB" id="A0A8T2R5W0"/>
<dbReference type="Proteomes" id="UP000825935">
    <property type="component" value="Chromosome 29"/>
</dbReference>
<dbReference type="InterPro" id="IPR014719">
    <property type="entry name" value="Ribosomal_bL12_C/ClpS-like"/>
</dbReference>
<keyword evidence="3" id="KW-0687">Ribonucleoprotein</keyword>
<gene>
    <name evidence="5" type="ORF">KP509_29G035500</name>
</gene>
<dbReference type="FunFam" id="3.30.1390.10:FF:000001">
    <property type="entry name" value="50S ribosomal protein L7/L12"/>
    <property type="match status" value="1"/>
</dbReference>
<dbReference type="Gene3D" id="3.30.1390.10">
    <property type="match status" value="1"/>
</dbReference>